<evidence type="ECO:0000313" key="2">
    <source>
        <dbReference type="Proteomes" id="UP000193411"/>
    </source>
</evidence>
<accession>A0A1Y2HYM9</accession>
<dbReference type="EMBL" id="MCFL01000004">
    <property type="protein sequence ID" value="ORZ39716.1"/>
    <property type="molecule type" value="Genomic_DNA"/>
</dbReference>
<keyword evidence="2" id="KW-1185">Reference proteome</keyword>
<proteinExistence type="predicted"/>
<name>A0A1Y2HYM9_9FUNG</name>
<protein>
    <submittedName>
        <fullName evidence="1">Uncharacterized protein</fullName>
    </submittedName>
</protein>
<comment type="caution">
    <text evidence="1">The sequence shown here is derived from an EMBL/GenBank/DDBJ whole genome shotgun (WGS) entry which is preliminary data.</text>
</comment>
<dbReference type="AlphaFoldDB" id="A0A1Y2HYM9"/>
<reference evidence="1 2" key="1">
    <citation type="submission" date="2016-07" db="EMBL/GenBank/DDBJ databases">
        <title>Pervasive Adenine N6-methylation of Active Genes in Fungi.</title>
        <authorList>
            <consortium name="DOE Joint Genome Institute"/>
            <person name="Mondo S.J."/>
            <person name="Dannebaum R.O."/>
            <person name="Kuo R.C."/>
            <person name="Labutti K."/>
            <person name="Haridas S."/>
            <person name="Kuo A."/>
            <person name="Salamov A."/>
            <person name="Ahrendt S.R."/>
            <person name="Lipzen A."/>
            <person name="Sullivan W."/>
            <person name="Andreopoulos W.B."/>
            <person name="Clum A."/>
            <person name="Lindquist E."/>
            <person name="Daum C."/>
            <person name="Ramamoorthy G.K."/>
            <person name="Gryganskyi A."/>
            <person name="Culley D."/>
            <person name="Magnuson J.K."/>
            <person name="James T.Y."/>
            <person name="O'Malley M.A."/>
            <person name="Stajich J.E."/>
            <person name="Spatafora J.W."/>
            <person name="Visel A."/>
            <person name="Grigoriev I.V."/>
        </authorList>
    </citation>
    <scope>NUCLEOTIDE SEQUENCE [LARGE SCALE GENOMIC DNA]</scope>
    <source>
        <strain evidence="1 2">PL171</strain>
    </source>
</reference>
<sequence>MVMQPVPGLGEKDIRKLPKALQEKICNSPYFAAMHEQEEETAGAEPDHMKGASCNWYQFTFAVSLLLDCSKKSLHADSDADSGDDSHNSDGSGSGWYRCPALTDVLWTCRLDVHDQVVELLRRRKMTAYCGLAKTLVERLMGVAKIRATAACVSTCICGIGSPALHPSSHKLL</sequence>
<evidence type="ECO:0000313" key="1">
    <source>
        <dbReference type="EMBL" id="ORZ39716.1"/>
    </source>
</evidence>
<dbReference type="Proteomes" id="UP000193411">
    <property type="component" value="Unassembled WGS sequence"/>
</dbReference>
<organism evidence="1 2">
    <name type="scientific">Catenaria anguillulae PL171</name>
    <dbReference type="NCBI Taxonomy" id="765915"/>
    <lineage>
        <taxon>Eukaryota</taxon>
        <taxon>Fungi</taxon>
        <taxon>Fungi incertae sedis</taxon>
        <taxon>Blastocladiomycota</taxon>
        <taxon>Blastocladiomycetes</taxon>
        <taxon>Blastocladiales</taxon>
        <taxon>Catenariaceae</taxon>
        <taxon>Catenaria</taxon>
    </lineage>
</organism>
<gene>
    <name evidence="1" type="ORF">BCR44DRAFT_1214575</name>
</gene>